<evidence type="ECO:0000256" key="5">
    <source>
        <dbReference type="ARBA" id="ARBA00022741"/>
    </source>
</evidence>
<dbReference type="EMBL" id="JBBHLD010000004">
    <property type="protein sequence ID" value="MEJ5904474.1"/>
    <property type="molecule type" value="Genomic_DNA"/>
</dbReference>
<evidence type="ECO:0000256" key="1">
    <source>
        <dbReference type="ARBA" id="ARBA00022448"/>
    </source>
</evidence>
<evidence type="ECO:0000256" key="2">
    <source>
        <dbReference type="ARBA" id="ARBA00022475"/>
    </source>
</evidence>
<gene>
    <name evidence="14" type="primary">nikE</name>
    <name evidence="14" type="ORF">V7V80_07265</name>
</gene>
<feature type="domain" description="ABC transporter" evidence="13">
    <location>
        <begin position="13"/>
        <end position="252"/>
    </location>
</feature>
<organism evidence="14 15">
    <name type="scientific">Pseudomonas kermanshahensis</name>
    <dbReference type="NCBI Taxonomy" id="2745482"/>
    <lineage>
        <taxon>Bacteria</taxon>
        <taxon>Pseudomonadati</taxon>
        <taxon>Pseudomonadota</taxon>
        <taxon>Gammaproteobacteria</taxon>
        <taxon>Pseudomonadales</taxon>
        <taxon>Pseudomonadaceae</taxon>
        <taxon>Pseudomonas</taxon>
    </lineage>
</organism>
<dbReference type="SMART" id="SM00382">
    <property type="entry name" value="AAA"/>
    <property type="match status" value="1"/>
</dbReference>
<protein>
    <recommendedName>
        <fullName evidence="11">Nickel import ATP-binding protein NikE</fullName>
        <ecNumber evidence="11">7.2.2.11</ecNumber>
    </recommendedName>
</protein>
<comment type="similarity">
    <text evidence="11">Belongs to the ABC transporter superfamily. Nickel importer (TC 3.A.1.5.3) family.</text>
</comment>
<keyword evidence="4 11" id="KW-0533">Nickel</keyword>
<feature type="region of interest" description="Disordered" evidence="12">
    <location>
        <begin position="262"/>
        <end position="285"/>
    </location>
</feature>
<keyword evidence="9 11" id="KW-0921">Nickel transport</keyword>
<dbReference type="Gene3D" id="3.40.50.300">
    <property type="entry name" value="P-loop containing nucleotide triphosphate hydrolases"/>
    <property type="match status" value="1"/>
</dbReference>
<evidence type="ECO:0000259" key="13">
    <source>
        <dbReference type="PROSITE" id="PS50893"/>
    </source>
</evidence>
<comment type="caution">
    <text evidence="14">The sequence shown here is derived from an EMBL/GenBank/DDBJ whole genome shotgun (WGS) entry which is preliminary data.</text>
</comment>
<accession>A0ABU8R3N2</accession>
<evidence type="ECO:0000256" key="11">
    <source>
        <dbReference type="RuleBase" id="RU369064"/>
    </source>
</evidence>
<evidence type="ECO:0000313" key="14">
    <source>
        <dbReference type="EMBL" id="MEJ5904474.1"/>
    </source>
</evidence>
<sequence>MSLLHVNQLGHGYRSGGLLSRRGWLQVLDGIELELQPGESLGLLGSSGSGKSTLARLLLGLEKPACGQVTFAGQEVSRLRGGEARAFLRAVQLVLQDAPSAFNPQRSIGWSIAEPLRHLSELDEAARNARTVELLEHMGLRSEHAERLPHQFSGGQLQRANIARALAISPKLVILDEALSNLDRVLQLQLLQRLDALRREHGTAFLLITHDLSLVRYFCQRVVVLDAGRIIEERQIDGRLSFDHAVGKQLQAAVLPVRPTMREPEAGSPAALSPASVRATTRLSV</sequence>
<dbReference type="InterPro" id="IPR014137">
    <property type="entry name" value="Nickel_NikE"/>
</dbReference>
<evidence type="ECO:0000256" key="6">
    <source>
        <dbReference type="ARBA" id="ARBA00022840"/>
    </source>
</evidence>
<keyword evidence="8 11" id="KW-0406">Ion transport</keyword>
<evidence type="ECO:0000256" key="10">
    <source>
        <dbReference type="ARBA" id="ARBA00023136"/>
    </source>
</evidence>
<keyword evidence="3 11" id="KW-0997">Cell inner membrane</keyword>
<dbReference type="PANTHER" id="PTHR43776">
    <property type="entry name" value="TRANSPORT ATP-BINDING PROTEIN"/>
    <property type="match status" value="1"/>
</dbReference>
<dbReference type="RefSeq" id="WP_186680596.1">
    <property type="nucleotide sequence ID" value="NZ_JBBHLD010000004.1"/>
</dbReference>
<evidence type="ECO:0000313" key="15">
    <source>
        <dbReference type="Proteomes" id="UP001377692"/>
    </source>
</evidence>
<dbReference type="InterPro" id="IPR017871">
    <property type="entry name" value="ABC_transporter-like_CS"/>
</dbReference>
<dbReference type="Proteomes" id="UP001377692">
    <property type="component" value="Unassembled WGS sequence"/>
</dbReference>
<dbReference type="PROSITE" id="PS50893">
    <property type="entry name" value="ABC_TRANSPORTER_2"/>
    <property type="match status" value="1"/>
</dbReference>
<comment type="function">
    <text evidence="11">Part of the ABC transporter complex NikABCDE involved in nickel import. Responsible for energy coupling to the transport system.</text>
</comment>
<dbReference type="PANTHER" id="PTHR43776:SF7">
    <property type="entry name" value="D,D-DIPEPTIDE TRANSPORT ATP-BINDING PROTEIN DDPF-RELATED"/>
    <property type="match status" value="1"/>
</dbReference>
<dbReference type="GO" id="GO:0005524">
    <property type="term" value="F:ATP binding"/>
    <property type="evidence" value="ECO:0007669"/>
    <property type="project" value="UniProtKB-KW"/>
</dbReference>
<keyword evidence="6 11" id="KW-0067">ATP-binding</keyword>
<keyword evidence="7 11" id="KW-1278">Translocase</keyword>
<evidence type="ECO:0000256" key="12">
    <source>
        <dbReference type="SAM" id="MobiDB-lite"/>
    </source>
</evidence>
<evidence type="ECO:0000256" key="8">
    <source>
        <dbReference type="ARBA" id="ARBA00023065"/>
    </source>
</evidence>
<dbReference type="Pfam" id="PF00005">
    <property type="entry name" value="ABC_tran"/>
    <property type="match status" value="1"/>
</dbReference>
<comment type="catalytic activity">
    <reaction evidence="11">
        <text>Ni(2+)(out) + ATP + H2O = Ni(2+)(in) + ADP + phosphate + H(+)</text>
        <dbReference type="Rhea" id="RHEA:15557"/>
        <dbReference type="ChEBI" id="CHEBI:15377"/>
        <dbReference type="ChEBI" id="CHEBI:15378"/>
        <dbReference type="ChEBI" id="CHEBI:30616"/>
        <dbReference type="ChEBI" id="CHEBI:43474"/>
        <dbReference type="ChEBI" id="CHEBI:49786"/>
        <dbReference type="ChEBI" id="CHEBI:456216"/>
        <dbReference type="EC" id="7.2.2.11"/>
    </reaction>
</comment>
<comment type="subcellular location">
    <subcellularLocation>
        <location evidence="11">Cell inner membrane</location>
        <topology evidence="11">Peripheral membrane protein</topology>
    </subcellularLocation>
</comment>
<dbReference type="NCBIfam" id="NF007739">
    <property type="entry name" value="PRK10419.1"/>
    <property type="match status" value="1"/>
</dbReference>
<dbReference type="InterPro" id="IPR003439">
    <property type="entry name" value="ABC_transporter-like_ATP-bd"/>
</dbReference>
<evidence type="ECO:0000256" key="9">
    <source>
        <dbReference type="ARBA" id="ARBA00023112"/>
    </source>
</evidence>
<dbReference type="PROSITE" id="PS00211">
    <property type="entry name" value="ABC_TRANSPORTER_1"/>
    <property type="match status" value="1"/>
</dbReference>
<keyword evidence="5 11" id="KW-0547">Nucleotide-binding</keyword>
<dbReference type="NCBIfam" id="TIGR02769">
    <property type="entry name" value="nickel_nikE"/>
    <property type="match status" value="1"/>
</dbReference>
<keyword evidence="1 11" id="KW-0813">Transport</keyword>
<dbReference type="InterPro" id="IPR050319">
    <property type="entry name" value="ABC_transp_ATP-bind"/>
</dbReference>
<evidence type="ECO:0000256" key="7">
    <source>
        <dbReference type="ARBA" id="ARBA00022967"/>
    </source>
</evidence>
<evidence type="ECO:0000256" key="4">
    <source>
        <dbReference type="ARBA" id="ARBA00022596"/>
    </source>
</evidence>
<dbReference type="SUPFAM" id="SSF52540">
    <property type="entry name" value="P-loop containing nucleoside triphosphate hydrolases"/>
    <property type="match status" value="1"/>
</dbReference>
<keyword evidence="10 11" id="KW-0472">Membrane</keyword>
<evidence type="ECO:0000256" key="3">
    <source>
        <dbReference type="ARBA" id="ARBA00022519"/>
    </source>
</evidence>
<keyword evidence="2 11" id="KW-1003">Cell membrane</keyword>
<proteinExistence type="inferred from homology"/>
<dbReference type="InterPro" id="IPR027417">
    <property type="entry name" value="P-loop_NTPase"/>
</dbReference>
<dbReference type="EC" id="7.2.2.11" evidence="11"/>
<comment type="subunit">
    <text evidence="11">The complex is composed of two ATP-binding proteins (NikD and NikE), two transmembrane proteins (NikB and NikC) and a solute-binding protein (NikA).</text>
</comment>
<name>A0ABU8R3N2_9PSED</name>
<keyword evidence="15" id="KW-1185">Reference proteome</keyword>
<dbReference type="InterPro" id="IPR003593">
    <property type="entry name" value="AAA+_ATPase"/>
</dbReference>
<reference evidence="14 15" key="1">
    <citation type="submission" date="2024-02" db="EMBL/GenBank/DDBJ databases">
        <title>Identification of pathogenicity and growth-promoting functions of Pseudomonas putida variants.</title>
        <authorList>
            <person name="Sun J."/>
        </authorList>
    </citation>
    <scope>NUCLEOTIDE SEQUENCE [LARGE SCALE GENOMIC DNA]</scope>
    <source>
        <strain evidence="14 15">A04</strain>
    </source>
</reference>